<dbReference type="InterPro" id="IPR027417">
    <property type="entry name" value="P-loop_NTPase"/>
</dbReference>
<evidence type="ECO:0000313" key="3">
    <source>
        <dbReference type="EMBL" id="CAA9275630.1"/>
    </source>
</evidence>
<dbReference type="Pfam" id="PF00350">
    <property type="entry name" value="Dynamin_N"/>
    <property type="match status" value="1"/>
</dbReference>
<proteinExistence type="predicted"/>
<reference evidence="3" key="1">
    <citation type="submission" date="2020-02" db="EMBL/GenBank/DDBJ databases">
        <authorList>
            <person name="Meier V. D."/>
        </authorList>
    </citation>
    <scope>NUCLEOTIDE SEQUENCE</scope>
    <source>
        <strain evidence="3">AVDCRST_MAG76</strain>
    </source>
</reference>
<feature type="coiled-coil region" evidence="1">
    <location>
        <begin position="544"/>
        <end position="582"/>
    </location>
</feature>
<gene>
    <name evidence="3" type="ORF">AVDCRST_MAG76-3659</name>
</gene>
<evidence type="ECO:0000256" key="1">
    <source>
        <dbReference type="SAM" id="Coils"/>
    </source>
</evidence>
<dbReference type="InterPro" id="IPR045063">
    <property type="entry name" value="Dynamin_N"/>
</dbReference>
<protein>
    <submittedName>
        <fullName evidence="3">Dynamin family</fullName>
    </submittedName>
</protein>
<feature type="domain" description="Dynamin N-terminal" evidence="2">
    <location>
        <begin position="42"/>
        <end position="190"/>
    </location>
</feature>
<dbReference type="PANTHER" id="PTHR43681">
    <property type="entry name" value="TRANSMEMBRANE GTPASE FZO"/>
    <property type="match status" value="1"/>
</dbReference>
<dbReference type="PANTHER" id="PTHR43681:SF1">
    <property type="entry name" value="SARCALUMENIN"/>
    <property type="match status" value="1"/>
</dbReference>
<dbReference type="Gene3D" id="3.40.50.300">
    <property type="entry name" value="P-loop containing nucleotide triphosphate hydrolases"/>
    <property type="match status" value="1"/>
</dbReference>
<accession>A0A6J4JF79</accession>
<keyword evidence="1" id="KW-0175">Coiled coil</keyword>
<sequence length="602" mass="65648">MPEGLDEAVVQLVRVLRGLGRDDLENRATAAGARLKRPATIVCVVGEFKQGKSSLVNGLLGQQICPVDDDLATSALTLVRHGDVPQVTVRRRDDRGATVAEKVTIEDLRGWVSEQGNPGNHKQVQRVEIAVASAVLRQGLVLVDSPGMGGLGAGHAAATLSFLPFADGLVLVSDASAELSAPEVEFLRRATELCPTVLFALTKIDLYPEWRRILNLNRAHLAVRGVDIPIVAVSSALRLEALARRDRDLNEASRFPELIRMLADDVVTPAKEHAAERSAADVRSIAALVRTGLEEERALLADPSRMKHSLAQLEEANTRLEHLRGPGARWSVLVGDRVADLSNEVNFRFRGGIRTVQRTLDEQVEEMKTPTEWDEMARTLQTLVADHVTQAFAAVEKGRTAIREEVAGLLQVEYLNMPSPRGSSPSFDAAELWRDKDLVSEKAGRRALQTGLTGVRGAQSGVMMFGMMGGFLPAAAATLIASNPVLLGAGAVFGGLQLAEDRKRKVAQLRQTARQQVRQFVDDVQFEVGNAIGELVRQLQRDLRDEFTDRLAELQRTYAETARRAQDDAKRTQDEVQRRLAETDEALVSLTRISQLAGGGPA</sequence>
<dbReference type="EMBL" id="CADCSZ010000216">
    <property type="protein sequence ID" value="CAA9275630.1"/>
    <property type="molecule type" value="Genomic_DNA"/>
</dbReference>
<evidence type="ECO:0000259" key="2">
    <source>
        <dbReference type="Pfam" id="PF00350"/>
    </source>
</evidence>
<name>A0A6J4JF79_9ACTN</name>
<dbReference type="AlphaFoldDB" id="A0A6J4JF79"/>
<dbReference type="InterPro" id="IPR051943">
    <property type="entry name" value="TRAFAC_Dynamin-like_GTPase"/>
</dbReference>
<organism evidence="3">
    <name type="scientific">uncultured Acidimicrobiales bacterium</name>
    <dbReference type="NCBI Taxonomy" id="310071"/>
    <lineage>
        <taxon>Bacteria</taxon>
        <taxon>Bacillati</taxon>
        <taxon>Actinomycetota</taxon>
        <taxon>Acidimicrobiia</taxon>
        <taxon>Acidimicrobiales</taxon>
        <taxon>environmental samples</taxon>
    </lineage>
</organism>
<dbReference type="SUPFAM" id="SSF52540">
    <property type="entry name" value="P-loop containing nucleoside triphosphate hydrolases"/>
    <property type="match status" value="1"/>
</dbReference>